<reference evidence="1 2" key="1">
    <citation type="submission" date="2019-09" db="EMBL/GenBank/DDBJ databases">
        <title>A chromosome-level genome assembly of the Chinese tupelo Nyssa sinensis.</title>
        <authorList>
            <person name="Yang X."/>
            <person name="Kang M."/>
            <person name="Yang Y."/>
            <person name="Xiong H."/>
            <person name="Wang M."/>
            <person name="Zhang Z."/>
            <person name="Wang Z."/>
            <person name="Wu H."/>
            <person name="Ma T."/>
            <person name="Liu J."/>
            <person name="Xi Z."/>
        </authorList>
    </citation>
    <scope>NUCLEOTIDE SEQUENCE [LARGE SCALE GENOMIC DNA]</scope>
    <source>
        <strain evidence="1">J267</strain>
        <tissue evidence="1">Leaf</tissue>
    </source>
</reference>
<dbReference type="EMBL" id="CM018049">
    <property type="protein sequence ID" value="KAA8519123.1"/>
    <property type="molecule type" value="Genomic_DNA"/>
</dbReference>
<protein>
    <submittedName>
        <fullName evidence="1">Uncharacterized protein</fullName>
    </submittedName>
</protein>
<evidence type="ECO:0000313" key="1">
    <source>
        <dbReference type="EMBL" id="KAA8519123.1"/>
    </source>
</evidence>
<sequence length="120" mass="13296">MASGTVNEALKDIVSSLDNFICVPEGDGAVALSVQAEQHTIELVDLQKILNDFMTETSARITNIMEDVVSLTDIMKINLKCLEDDVVLVKNKIFQVGLQADVPNATYDKLLLYQNFLVHQ</sequence>
<keyword evidence="2" id="KW-1185">Reference proteome</keyword>
<name>A0A5J4ZK32_9ASTE</name>
<organism evidence="1 2">
    <name type="scientific">Nyssa sinensis</name>
    <dbReference type="NCBI Taxonomy" id="561372"/>
    <lineage>
        <taxon>Eukaryota</taxon>
        <taxon>Viridiplantae</taxon>
        <taxon>Streptophyta</taxon>
        <taxon>Embryophyta</taxon>
        <taxon>Tracheophyta</taxon>
        <taxon>Spermatophyta</taxon>
        <taxon>Magnoliopsida</taxon>
        <taxon>eudicotyledons</taxon>
        <taxon>Gunneridae</taxon>
        <taxon>Pentapetalae</taxon>
        <taxon>asterids</taxon>
        <taxon>Cornales</taxon>
        <taxon>Nyssaceae</taxon>
        <taxon>Nyssa</taxon>
    </lineage>
</organism>
<evidence type="ECO:0000313" key="2">
    <source>
        <dbReference type="Proteomes" id="UP000325577"/>
    </source>
</evidence>
<dbReference type="Proteomes" id="UP000325577">
    <property type="component" value="Linkage Group LG6"/>
</dbReference>
<dbReference type="OrthoDB" id="1828717at2759"/>
<accession>A0A5J4ZK32</accession>
<dbReference type="AlphaFoldDB" id="A0A5J4ZK32"/>
<proteinExistence type="predicted"/>
<gene>
    <name evidence="1" type="ORF">F0562_013403</name>
</gene>